<dbReference type="PANTHER" id="PTHR33606:SF3">
    <property type="entry name" value="PROTEIN YCII"/>
    <property type="match status" value="1"/>
</dbReference>
<gene>
    <name evidence="3" type="ORF">ACELLULO517_02595</name>
</gene>
<dbReference type="InterPro" id="IPR005545">
    <property type="entry name" value="YCII"/>
</dbReference>
<sequence length="97" mass="10375">MLFAINNLDKPDSFALRAATRETHLAYLDGFLSQLVIAGPLLNAEGQAIGSLIVIEADNQAAAEAIAAQDPYAIAGLFQIVTVTPYRAVYKDRARLG</sequence>
<dbReference type="SUPFAM" id="SSF54909">
    <property type="entry name" value="Dimeric alpha+beta barrel"/>
    <property type="match status" value="1"/>
</dbReference>
<accession>A0A964E2S5</accession>
<dbReference type="InterPro" id="IPR051807">
    <property type="entry name" value="Sec-metab_biosynth-assoc"/>
</dbReference>
<dbReference type="Pfam" id="PF03795">
    <property type="entry name" value="YCII"/>
    <property type="match status" value="1"/>
</dbReference>
<dbReference type="PANTHER" id="PTHR33606">
    <property type="entry name" value="PROTEIN YCII"/>
    <property type="match status" value="1"/>
</dbReference>
<protein>
    <submittedName>
        <fullName evidence="3">YciI family protein</fullName>
    </submittedName>
</protein>
<dbReference type="Gene3D" id="3.30.70.1060">
    <property type="entry name" value="Dimeric alpha+beta barrel"/>
    <property type="match status" value="1"/>
</dbReference>
<dbReference type="Proteomes" id="UP000721844">
    <property type="component" value="Unassembled WGS sequence"/>
</dbReference>
<evidence type="ECO:0000256" key="1">
    <source>
        <dbReference type="ARBA" id="ARBA00007689"/>
    </source>
</evidence>
<dbReference type="InterPro" id="IPR011008">
    <property type="entry name" value="Dimeric_a/b-barrel"/>
</dbReference>
<dbReference type="RefSeq" id="WP_227305612.1">
    <property type="nucleotide sequence ID" value="NZ_JAESVA010000001.1"/>
</dbReference>
<dbReference type="EMBL" id="JAESVA010000001">
    <property type="protein sequence ID" value="MCB8879108.1"/>
    <property type="molecule type" value="Genomic_DNA"/>
</dbReference>
<organism evidence="3 4">
    <name type="scientific">Acidisoma cellulosilyticum</name>
    <dbReference type="NCBI Taxonomy" id="2802395"/>
    <lineage>
        <taxon>Bacteria</taxon>
        <taxon>Pseudomonadati</taxon>
        <taxon>Pseudomonadota</taxon>
        <taxon>Alphaproteobacteria</taxon>
        <taxon>Acetobacterales</taxon>
        <taxon>Acidocellaceae</taxon>
        <taxon>Acidisoma</taxon>
    </lineage>
</organism>
<keyword evidence="4" id="KW-1185">Reference proteome</keyword>
<evidence type="ECO:0000259" key="2">
    <source>
        <dbReference type="Pfam" id="PF03795"/>
    </source>
</evidence>
<evidence type="ECO:0000313" key="4">
    <source>
        <dbReference type="Proteomes" id="UP000721844"/>
    </source>
</evidence>
<name>A0A964E2S5_9PROT</name>
<comment type="similarity">
    <text evidence="1">Belongs to the YciI family.</text>
</comment>
<feature type="domain" description="YCII-related" evidence="2">
    <location>
        <begin position="1"/>
        <end position="86"/>
    </location>
</feature>
<dbReference type="AlphaFoldDB" id="A0A964E2S5"/>
<proteinExistence type="inferred from homology"/>
<comment type="caution">
    <text evidence="3">The sequence shown here is derived from an EMBL/GenBank/DDBJ whole genome shotgun (WGS) entry which is preliminary data.</text>
</comment>
<reference evidence="3 4" key="1">
    <citation type="journal article" date="2021" name="Microorganisms">
        <title>Acidisoma silvae sp. nov. and Acidisomacellulosilytica sp. nov., Two Acidophilic Bacteria Isolated from Decaying Wood, Hydrolyzing Cellulose and Producing Poly-3-hydroxybutyrate.</title>
        <authorList>
            <person name="Mieszkin S."/>
            <person name="Pouder E."/>
            <person name="Uroz S."/>
            <person name="Simon-Colin C."/>
            <person name="Alain K."/>
        </authorList>
    </citation>
    <scope>NUCLEOTIDE SEQUENCE [LARGE SCALE GENOMIC DNA]</scope>
    <source>
        <strain evidence="3 4">HW T5.17</strain>
    </source>
</reference>
<evidence type="ECO:0000313" key="3">
    <source>
        <dbReference type="EMBL" id="MCB8879108.1"/>
    </source>
</evidence>